<name>A0A6J5MXS3_9CAUD</name>
<reference evidence="1" key="1">
    <citation type="submission" date="2020-04" db="EMBL/GenBank/DDBJ databases">
        <authorList>
            <person name="Chiriac C."/>
            <person name="Salcher M."/>
            <person name="Ghai R."/>
            <person name="Kavagutti S V."/>
        </authorList>
    </citation>
    <scope>NUCLEOTIDE SEQUENCE</scope>
</reference>
<dbReference type="EMBL" id="LR796528">
    <property type="protein sequence ID" value="CAB4149750.1"/>
    <property type="molecule type" value="Genomic_DNA"/>
</dbReference>
<organism evidence="1">
    <name type="scientific">uncultured Caudovirales phage</name>
    <dbReference type="NCBI Taxonomy" id="2100421"/>
    <lineage>
        <taxon>Viruses</taxon>
        <taxon>Duplodnaviria</taxon>
        <taxon>Heunggongvirae</taxon>
        <taxon>Uroviricota</taxon>
        <taxon>Caudoviricetes</taxon>
        <taxon>Peduoviridae</taxon>
        <taxon>Maltschvirus</taxon>
        <taxon>Maltschvirus maltsch</taxon>
    </lineage>
</organism>
<evidence type="ECO:0000313" key="1">
    <source>
        <dbReference type="EMBL" id="CAB4149750.1"/>
    </source>
</evidence>
<accession>A0A6J5MXS3</accession>
<sequence>MAGSLLLNVEILGEFKKLTAATQGAKGQLEGLNKTTQAISGGMVKALGAIGVGFSLGFIKQQFEEAAKAAIEDAKSMEILSIAMINTGSATKAQVAEAEEAIRVMQIQNAVADDVLRPAYQKLFIATGDVTESNRLLQIALDASVGTGKDLDSVTQAMSKSLAGNDTALTKLIPSLQGATDPMAQLEATFKGASEAAADLDPYQRMNIIFGDLQEQIGVALLPLLKEFSDWLTTPEGQAKLQEIVDGIIAIIEQMILAVEWVDENKDWLVPMVIAIGAVTTAWNAATTAVNLFKAAAGISAIAGVSTAVGVGTVGTLGIAGAGAALGGYQQGQVVGQTANIYSGGTRYEQGNGLFGGAFGSGARSSTQNVTINVNKGNVTAQEIADAIRKANRVTGTNVLP</sequence>
<protein>
    <submittedName>
        <fullName evidence="1">Uncharacterized protein</fullName>
    </submittedName>
</protein>
<proteinExistence type="predicted"/>
<gene>
    <name evidence="1" type="ORF">UFOVP546_25</name>
</gene>